<dbReference type="Proteomes" id="UP000228380">
    <property type="component" value="Chromosome 4"/>
</dbReference>
<keyword evidence="2" id="KW-0677">Repeat</keyword>
<keyword evidence="4" id="KW-1185">Reference proteome</keyword>
<evidence type="ECO:0000313" key="6">
    <source>
        <dbReference type="RefSeq" id="XP_008788936.2"/>
    </source>
</evidence>
<dbReference type="PANTHER" id="PTHR15454:SF7">
    <property type="entry name" value="OS07G0106100 PROTEIN"/>
    <property type="match status" value="1"/>
</dbReference>
<keyword evidence="1" id="KW-0433">Leucine-rich repeat</keyword>
<feature type="compositionally biased region" description="Basic and acidic residues" evidence="3">
    <location>
        <begin position="682"/>
        <end position="692"/>
    </location>
</feature>
<dbReference type="InterPro" id="IPR025875">
    <property type="entry name" value="Leu-rich_rpt_4"/>
</dbReference>
<protein>
    <submittedName>
        <fullName evidence="5 6">Uncharacterized protein LOC103706569</fullName>
    </submittedName>
</protein>
<proteinExistence type="predicted"/>
<dbReference type="InterPro" id="IPR001611">
    <property type="entry name" value="Leu-rich_rpt"/>
</dbReference>
<dbReference type="SMART" id="SM00365">
    <property type="entry name" value="LRR_SD22"/>
    <property type="match status" value="4"/>
</dbReference>
<reference evidence="5 6" key="2">
    <citation type="submission" date="2025-04" db="UniProtKB">
        <authorList>
            <consortium name="RefSeq"/>
        </authorList>
    </citation>
    <scope>IDENTIFICATION</scope>
    <source>
        <tissue evidence="5 6">Young leaves</tissue>
    </source>
</reference>
<evidence type="ECO:0000313" key="7">
    <source>
        <dbReference type="RefSeq" id="XP_038981794.1"/>
    </source>
</evidence>
<dbReference type="FunFam" id="3.80.10.10:FF:000803">
    <property type="entry name" value="Predicted protein"/>
    <property type="match status" value="1"/>
</dbReference>
<dbReference type="InterPro" id="IPR032675">
    <property type="entry name" value="LRR_dom_sf"/>
</dbReference>
<dbReference type="GO" id="GO:0005737">
    <property type="term" value="C:cytoplasm"/>
    <property type="evidence" value="ECO:0007669"/>
    <property type="project" value="TreeGrafter"/>
</dbReference>
<organism evidence="4 5">
    <name type="scientific">Phoenix dactylifera</name>
    <name type="common">Date palm</name>
    <dbReference type="NCBI Taxonomy" id="42345"/>
    <lineage>
        <taxon>Eukaryota</taxon>
        <taxon>Viridiplantae</taxon>
        <taxon>Streptophyta</taxon>
        <taxon>Embryophyta</taxon>
        <taxon>Tracheophyta</taxon>
        <taxon>Spermatophyta</taxon>
        <taxon>Magnoliopsida</taxon>
        <taxon>Liliopsida</taxon>
        <taxon>Arecaceae</taxon>
        <taxon>Coryphoideae</taxon>
        <taxon>Phoeniceae</taxon>
        <taxon>Phoenix</taxon>
    </lineage>
</organism>
<dbReference type="RefSeq" id="XP_008788936.2">
    <property type="nucleotide sequence ID" value="XM_008790714.4"/>
</dbReference>
<dbReference type="RefSeq" id="XP_008788935.2">
    <property type="nucleotide sequence ID" value="XM_008790713.4"/>
</dbReference>
<reference evidence="4" key="1">
    <citation type="journal article" date="2019" name="Nat. Commun.">
        <title>Genome-wide association mapping of date palm fruit traits.</title>
        <authorList>
            <person name="Hazzouri K.M."/>
            <person name="Gros-Balthazard M."/>
            <person name="Flowers J.M."/>
            <person name="Copetti D."/>
            <person name="Lemansour A."/>
            <person name="Lebrun M."/>
            <person name="Masmoudi K."/>
            <person name="Ferrand S."/>
            <person name="Dhar M.I."/>
            <person name="Fresquez Z.A."/>
            <person name="Rosas U."/>
            <person name="Zhang J."/>
            <person name="Talag J."/>
            <person name="Lee S."/>
            <person name="Kudrna D."/>
            <person name="Powell R.F."/>
            <person name="Leitch I.J."/>
            <person name="Krueger R.R."/>
            <person name="Wing R.A."/>
            <person name="Amiri K.M.A."/>
            <person name="Purugganan M.D."/>
        </authorList>
    </citation>
    <scope>NUCLEOTIDE SEQUENCE [LARGE SCALE GENOMIC DNA]</scope>
    <source>
        <strain evidence="4">cv. Khalas</strain>
    </source>
</reference>
<evidence type="ECO:0000256" key="3">
    <source>
        <dbReference type="SAM" id="MobiDB-lite"/>
    </source>
</evidence>
<dbReference type="InterPro" id="IPR003591">
    <property type="entry name" value="Leu-rich_rpt_typical-subtyp"/>
</dbReference>
<dbReference type="Gene3D" id="3.80.10.10">
    <property type="entry name" value="Ribonuclease Inhibitor"/>
    <property type="match status" value="2"/>
</dbReference>
<accession>A0A8B7C034</accession>
<dbReference type="Pfam" id="PF13855">
    <property type="entry name" value="LRR_8"/>
    <property type="match status" value="1"/>
</dbReference>
<dbReference type="PROSITE" id="PS51450">
    <property type="entry name" value="LRR"/>
    <property type="match status" value="4"/>
</dbReference>
<gene>
    <name evidence="5 6 7" type="primary">LOC103706569</name>
</gene>
<dbReference type="OrthoDB" id="1904536at2759"/>
<name>A0A8B7C034_PHODC</name>
<evidence type="ECO:0000256" key="1">
    <source>
        <dbReference type="ARBA" id="ARBA00022614"/>
    </source>
</evidence>
<evidence type="ECO:0000313" key="5">
    <source>
        <dbReference type="RefSeq" id="XP_008788935.2"/>
    </source>
</evidence>
<sequence length="763" mass="83369">MVRFSCFSTPIHYNKSKKIVQHAGGAMHFTHQILSQDQPINFPAGSASSNPKMDDNNLSNISVEQVASPSSHEACWKSEDLNDYSCPEDGKGIPQIACLRKSQSLGNVLDKNRGFPCDDLTEDDEVDQRLRSNDNKMKQFGSSSNKIGQRQKNGIAESFNSFADPVHHESLFSIAILEQSDGEQHDDVGESADHVDSEHFALDIHPVLARSHSVTNLGVNDAKSTGGSLNSELMMGRSRSFENFSSVSGRRVEILDGEEAIHSEVALHSCKSMSRASDVSGQGLICHADLREGSHFSNTSGNNEVEDLERDGMYMSEKSKHGNQSTNGKGSPHYVDSVEECLCSNTSGGFDEVAGHDRDDNYWSQNLKHDNQSVDGGDYPNYNGEEIDRREPEIAGAETGKELQKGSIQNCVELTCKEFNIRRIEDWISQIDIQADKIVEELGECSSSASKEDPQVVGGAAAKRLDARSSLGMEVAYKYISTLNAASSSAQMANLGLVAIPILSTFVGLRVLNLSGNAIVRITAGALPKGLHMLNLSKNNISTIEGLRELTRLRVLDLSYNKICRIGHGLASCSSLKELYLAGNKISEVEGLHRLLKLNVLDLHSNKISTSKGLGQLAANYGSLQAINLEGNPAQKNVGDEQLKKYLLSLLPHLVFYNKQTIKASGAKEIADRPTRSLSSHQFDRSMRTEHKSSRRGYLGAALHKSSTSHGRSGYPSKPSKSRNGHVPPLGFKPTDHLPIIDRKLLSLQPSNPIRRIQSEGAL</sequence>
<dbReference type="SMART" id="SM00369">
    <property type="entry name" value="LRR_TYP"/>
    <property type="match status" value="3"/>
</dbReference>
<dbReference type="PANTHER" id="PTHR15454">
    <property type="entry name" value="NISCHARIN RELATED"/>
    <property type="match status" value="1"/>
</dbReference>
<feature type="region of interest" description="Disordered" evidence="3">
    <location>
        <begin position="131"/>
        <end position="150"/>
    </location>
</feature>
<evidence type="ECO:0000256" key="2">
    <source>
        <dbReference type="ARBA" id="ARBA00022737"/>
    </source>
</evidence>
<dbReference type="Pfam" id="PF12799">
    <property type="entry name" value="LRR_4"/>
    <property type="match status" value="1"/>
</dbReference>
<dbReference type="GeneID" id="103706569"/>
<dbReference type="FunFam" id="3.80.10.10:FF:000200">
    <property type="entry name" value="Outer arm dynein light chain 1 protein"/>
    <property type="match status" value="1"/>
</dbReference>
<feature type="compositionally biased region" description="Polar residues" evidence="3">
    <location>
        <begin position="140"/>
        <end position="150"/>
    </location>
</feature>
<dbReference type="SUPFAM" id="SSF52075">
    <property type="entry name" value="Outer arm dynein light chain 1"/>
    <property type="match status" value="1"/>
</dbReference>
<dbReference type="AlphaFoldDB" id="A0A8B7C034"/>
<evidence type="ECO:0000313" key="4">
    <source>
        <dbReference type="Proteomes" id="UP000228380"/>
    </source>
</evidence>
<dbReference type="RefSeq" id="XP_038981794.1">
    <property type="nucleotide sequence ID" value="XM_039125866.1"/>
</dbReference>
<feature type="region of interest" description="Disordered" evidence="3">
    <location>
        <begin position="667"/>
        <end position="735"/>
    </location>
</feature>
<dbReference type="KEGG" id="pda:103706569"/>